<gene>
    <name evidence="3" type="ORF">SAMN05216233_12352</name>
</gene>
<dbReference type="RefSeq" id="WP_092214587.1">
    <property type="nucleotide sequence ID" value="NZ_FMUX01000023.1"/>
</dbReference>
<dbReference type="SUPFAM" id="SSF53300">
    <property type="entry name" value="vWA-like"/>
    <property type="match status" value="1"/>
</dbReference>
<dbReference type="InterPro" id="IPR036465">
    <property type="entry name" value="vWFA_dom_sf"/>
</dbReference>
<sequence>MKFRHALVLCWLALTCPLTALADDVAIYGTQSVTIEPNVLIIFDTSGSMSETVEGSAPSDGVSDTYDPDTVYSGSHPTRAVYYKSGSRWKLYSNDVDDIGNDAIEATLLSVGYAEVTMRSGRRTWRTWMRIGNYRNFLSRPVASDRTRLEIAQDVVRELLAETTGVRFGLMKLNSCNGGRLISPCGTANSIISSKVDELTANGGTPLAEALAEAGLYFAGKTGYFSHTSSNYVSPIEYSCQKNYVILFTDGEATCDESSLLYGNNKYMGKTIGDYDNDDRDLNADGSVHRYPSDDSSNGTTDFLDDVAMFLYNEDLVSSMGTGTSFAKQNIITHTIGFTLDHDLLNRAAIDGGGTYHTASRASDLKEAFQQIMSTIAEESSTFVAPVVPVNREYRTAEADSIYLAFFKPVQAGDWKGNLKKYTLSESGDVLDALGNNAVNTDGTMKENSKSLWTEATSDGADVLKGGAGERILEQTTRNYYTYTGGSEKNLTGTVNRFDASNADLLGLGVTTDSIAAVKEGVGGWPIGSVIHSEPVVVHYSTNSSVIYFGSNDGLFRAIDDATGEELWAFVPPGQLDRLDRLSDNNYDYYVDGSPSVSYGNLMSGTTLFSPDTLLVGERRGGYRYYALDISSSVEPRWKYEVTTAGGEALGQTWGRPAYCRIKLSSTTDTKVFVLPGGYNQIKQEASSGVGTVPEMGRALFAVKASDGSFTGLKVNHGNFSKMTHSIVDLYTVDTDADGITTRVYAGDMAGQVFVVADDVLDTVRDGSRVVEAKDPDGAWAYRNRLFSCNSGKLFYAPVPAEVSGVETLYFGTGNRANPLGTESNRFYAVRNTLWDSDLTDSDLVNVTDESASYADVLKTKKGWYFNLPNTNEKVVSRALVNSGVVYFTTYTPTSESSSDSDADPCAGAGARGVGRLYAVSAFDGKAVTDWGGSTKSRSTVLPGNLPIAKPIFNGTKIQVGPMSWDAAKDDRVDYFYWKQTL</sequence>
<protein>
    <submittedName>
        <fullName evidence="3">Type IV pilus assembly protein PilY1</fullName>
    </submittedName>
</protein>
<dbReference type="Gene3D" id="2.130.10.10">
    <property type="entry name" value="YVTN repeat-like/Quinoprotein amine dehydrogenase"/>
    <property type="match status" value="1"/>
</dbReference>
<dbReference type="Proteomes" id="UP000198870">
    <property type="component" value="Unassembled WGS sequence"/>
</dbReference>
<evidence type="ECO:0000313" key="4">
    <source>
        <dbReference type="Proteomes" id="UP000198870"/>
    </source>
</evidence>
<dbReference type="InterPro" id="IPR015943">
    <property type="entry name" value="WD40/YVTN_repeat-like_dom_sf"/>
</dbReference>
<dbReference type="Gene3D" id="3.40.50.410">
    <property type="entry name" value="von Willebrand factor, type A domain"/>
    <property type="match status" value="1"/>
</dbReference>
<evidence type="ECO:0000313" key="3">
    <source>
        <dbReference type="EMBL" id="SCY81621.1"/>
    </source>
</evidence>
<evidence type="ECO:0000259" key="2">
    <source>
        <dbReference type="Pfam" id="PF13519"/>
    </source>
</evidence>
<reference evidence="3 4" key="1">
    <citation type="submission" date="2016-10" db="EMBL/GenBank/DDBJ databases">
        <authorList>
            <person name="de Groot N.N."/>
        </authorList>
    </citation>
    <scope>NUCLEOTIDE SEQUENCE [LARGE SCALE GENOMIC DNA]</scope>
    <source>
        <strain evidence="3 4">AA1</strain>
    </source>
</reference>
<organism evidence="3 4">
    <name type="scientific">Desulfoluna spongiiphila</name>
    <dbReference type="NCBI Taxonomy" id="419481"/>
    <lineage>
        <taxon>Bacteria</taxon>
        <taxon>Pseudomonadati</taxon>
        <taxon>Thermodesulfobacteriota</taxon>
        <taxon>Desulfobacteria</taxon>
        <taxon>Desulfobacterales</taxon>
        <taxon>Desulfolunaceae</taxon>
        <taxon>Desulfoluna</taxon>
    </lineage>
</organism>
<keyword evidence="1" id="KW-0732">Signal</keyword>
<dbReference type="InterPro" id="IPR002035">
    <property type="entry name" value="VWF_A"/>
</dbReference>
<feature type="chain" id="PRO_5011677601" evidence="1">
    <location>
        <begin position="23"/>
        <end position="982"/>
    </location>
</feature>
<dbReference type="InterPro" id="IPR018391">
    <property type="entry name" value="PQQ_b-propeller_rpt"/>
</dbReference>
<feature type="domain" description="VWFA" evidence="2">
    <location>
        <begin position="144"/>
        <end position="252"/>
    </location>
</feature>
<proteinExistence type="predicted"/>
<name>A0A1G5J0Z8_9BACT</name>
<keyword evidence="4" id="KW-1185">Reference proteome</keyword>
<dbReference type="EMBL" id="FMUX01000023">
    <property type="protein sequence ID" value="SCY81621.1"/>
    <property type="molecule type" value="Genomic_DNA"/>
</dbReference>
<feature type="signal peptide" evidence="1">
    <location>
        <begin position="1"/>
        <end position="22"/>
    </location>
</feature>
<dbReference type="STRING" id="419481.SAMN05216233_12352"/>
<dbReference type="InterPro" id="IPR011047">
    <property type="entry name" value="Quinoprotein_ADH-like_sf"/>
</dbReference>
<dbReference type="SMART" id="SM00564">
    <property type="entry name" value="PQQ"/>
    <property type="match status" value="2"/>
</dbReference>
<dbReference type="OrthoDB" id="7156875at2"/>
<dbReference type="AlphaFoldDB" id="A0A1G5J0Z8"/>
<accession>A0A1G5J0Z8</accession>
<evidence type="ECO:0000256" key="1">
    <source>
        <dbReference type="SAM" id="SignalP"/>
    </source>
</evidence>
<dbReference type="Pfam" id="PF13519">
    <property type="entry name" value="VWA_2"/>
    <property type="match status" value="1"/>
</dbReference>
<dbReference type="SUPFAM" id="SSF50998">
    <property type="entry name" value="Quinoprotein alcohol dehydrogenase-like"/>
    <property type="match status" value="2"/>
</dbReference>